<evidence type="ECO:0000313" key="8">
    <source>
        <dbReference type="EMBL" id="MFC0224994.1"/>
    </source>
</evidence>
<organism evidence="8 9">
    <name type="scientific">Serratia aquatilis</name>
    <dbReference type="NCBI Taxonomy" id="1737515"/>
    <lineage>
        <taxon>Bacteria</taxon>
        <taxon>Pseudomonadati</taxon>
        <taxon>Pseudomonadota</taxon>
        <taxon>Gammaproteobacteria</taxon>
        <taxon>Enterobacterales</taxon>
        <taxon>Yersiniaceae</taxon>
        <taxon>Serratia</taxon>
    </lineage>
</organism>
<evidence type="ECO:0000256" key="6">
    <source>
        <dbReference type="ARBA" id="ARBA00045377"/>
    </source>
</evidence>
<dbReference type="RefSeq" id="WP_380671887.1">
    <property type="nucleotide sequence ID" value="NZ_CP173186.1"/>
</dbReference>
<accession>A0ABV6E7M1</accession>
<evidence type="ECO:0000256" key="5">
    <source>
        <dbReference type="ARBA" id="ARBA00032343"/>
    </source>
</evidence>
<gene>
    <name evidence="8" type="ORF">ACFFJ3_00465</name>
</gene>
<sequence length="205" mass="23771">MNKSTMYRIYKSEKTVSFRKTTEKWGGLSNMAKGYPLLINNIPIQSSEILYQACRYPEHPDIQKLIITNSNPFEAKKIARKYDALTRAGWEENRVSIMKWCVRVKLCQNWKPFFELLNATNEANIVEHSDKDIFWGARKESDNSFYGINVLGRILMETRELARKKGQDGFLIIPPLKIDRFDILGDPISIIRADKPDNSPIIPLF</sequence>
<comment type="function">
    <text evidence="6">Catalyzes the hydrolysis of the N-glycosidic bond in the first two intermediates of riboflavin biosynthesis, which are highly reactive metabolites, yielding relatively innocuous products. Thus, can divert a surplus of harmful intermediates into relatively harmless products and pre-empt the damage these intermediates would otherwise do. Helps maintain flavin levels. May act on other substrates in vivo. Has no activity against GTP, nucleoside monophosphates or ADP-ribose. Is Required for swarming motility.</text>
</comment>
<name>A0ABV6E7M1_9GAMM</name>
<evidence type="ECO:0000313" key="9">
    <source>
        <dbReference type="Proteomes" id="UP001589792"/>
    </source>
</evidence>
<evidence type="ECO:0000256" key="1">
    <source>
        <dbReference type="ARBA" id="ARBA00000022"/>
    </source>
</evidence>
<reference evidence="8 9" key="1">
    <citation type="submission" date="2024-09" db="EMBL/GenBank/DDBJ databases">
        <authorList>
            <person name="Sun Q."/>
            <person name="Mori K."/>
        </authorList>
    </citation>
    <scope>NUCLEOTIDE SEQUENCE [LARGE SCALE GENOMIC DNA]</scope>
    <source>
        <strain evidence="8 9">CCM 8626</strain>
    </source>
</reference>
<evidence type="ECO:0000256" key="3">
    <source>
        <dbReference type="ARBA" id="ARBA00008508"/>
    </source>
</evidence>
<proteinExistence type="inferred from homology"/>
<dbReference type="Gene3D" id="1.10.357.40">
    <property type="entry name" value="YbiA-like"/>
    <property type="match status" value="1"/>
</dbReference>
<dbReference type="InterPro" id="IPR037238">
    <property type="entry name" value="YbiA-like_sf"/>
</dbReference>
<feature type="domain" description="NADAR" evidence="7">
    <location>
        <begin position="18"/>
        <end position="160"/>
    </location>
</feature>
<evidence type="ECO:0000259" key="7">
    <source>
        <dbReference type="Pfam" id="PF08719"/>
    </source>
</evidence>
<protein>
    <recommendedName>
        <fullName evidence="4">N-glycosidase YbiA</fullName>
    </recommendedName>
    <alternativeName>
        <fullName evidence="5">Riboflavin biosynthesis intermediates N-glycosidase</fullName>
    </alternativeName>
</protein>
<comment type="caution">
    <text evidence="8">The sequence shown here is derived from an EMBL/GenBank/DDBJ whole genome shotgun (WGS) entry which is preliminary data.</text>
</comment>
<dbReference type="SUPFAM" id="SSF143990">
    <property type="entry name" value="YbiA-like"/>
    <property type="match status" value="1"/>
</dbReference>
<dbReference type="EMBL" id="JBHLXG010000003">
    <property type="protein sequence ID" value="MFC0224994.1"/>
    <property type="molecule type" value="Genomic_DNA"/>
</dbReference>
<comment type="catalytic activity">
    <reaction evidence="2">
        <text>2,5-diamino-6-hydroxy-4-(5-phosphoribosylamino)-pyrimidine + H2O = 2,5,6-triamino-4-hydroxypyrimidine + D-ribose 5-phosphate</text>
        <dbReference type="Rhea" id="RHEA:23436"/>
        <dbReference type="ChEBI" id="CHEBI:15377"/>
        <dbReference type="ChEBI" id="CHEBI:58614"/>
        <dbReference type="ChEBI" id="CHEBI:78346"/>
        <dbReference type="ChEBI" id="CHEBI:137796"/>
    </reaction>
</comment>
<comment type="catalytic activity">
    <reaction evidence="1">
        <text>5-amino-6-(5-phospho-D-ribosylamino)uracil + H2O = 5,6-diaminouracil + D-ribose 5-phosphate</text>
        <dbReference type="Rhea" id="RHEA:55020"/>
        <dbReference type="ChEBI" id="CHEBI:15377"/>
        <dbReference type="ChEBI" id="CHEBI:46252"/>
        <dbReference type="ChEBI" id="CHEBI:58453"/>
        <dbReference type="ChEBI" id="CHEBI:78346"/>
    </reaction>
</comment>
<dbReference type="CDD" id="cd15457">
    <property type="entry name" value="NADAR"/>
    <property type="match status" value="1"/>
</dbReference>
<dbReference type="Proteomes" id="UP001589792">
    <property type="component" value="Unassembled WGS sequence"/>
</dbReference>
<comment type="similarity">
    <text evidence="3">Belongs to the YbiA family.</text>
</comment>
<evidence type="ECO:0000256" key="2">
    <source>
        <dbReference type="ARBA" id="ARBA00000751"/>
    </source>
</evidence>
<keyword evidence="9" id="KW-1185">Reference proteome</keyword>
<dbReference type="InterPro" id="IPR012816">
    <property type="entry name" value="NADAR"/>
</dbReference>
<dbReference type="Pfam" id="PF08719">
    <property type="entry name" value="NADAR"/>
    <property type="match status" value="1"/>
</dbReference>
<evidence type="ECO:0000256" key="4">
    <source>
        <dbReference type="ARBA" id="ARBA00014614"/>
    </source>
</evidence>